<feature type="domain" description="Response regulatory" evidence="6">
    <location>
        <begin position="3"/>
        <end position="122"/>
    </location>
</feature>
<dbReference type="SUPFAM" id="SSF52172">
    <property type="entry name" value="CheY-like"/>
    <property type="match status" value="1"/>
</dbReference>
<comment type="caution">
    <text evidence="7">The sequence shown here is derived from an EMBL/GenBank/DDBJ whole genome shotgun (WGS) entry which is preliminary data.</text>
</comment>
<dbReference type="SUPFAM" id="SSF46689">
    <property type="entry name" value="Homeodomain-like"/>
    <property type="match status" value="2"/>
</dbReference>
<dbReference type="SMART" id="SM00342">
    <property type="entry name" value="HTH_ARAC"/>
    <property type="match status" value="1"/>
</dbReference>
<dbReference type="InterPro" id="IPR011006">
    <property type="entry name" value="CheY-like_superfamily"/>
</dbReference>
<proteinExistence type="predicted"/>
<dbReference type="InterPro" id="IPR001789">
    <property type="entry name" value="Sig_transdc_resp-reg_receiver"/>
</dbReference>
<evidence type="ECO:0000313" key="7">
    <source>
        <dbReference type="EMBL" id="RCX13299.1"/>
    </source>
</evidence>
<keyword evidence="4" id="KW-0597">Phosphoprotein</keyword>
<dbReference type="SMART" id="SM00448">
    <property type="entry name" value="REC"/>
    <property type="match status" value="1"/>
</dbReference>
<dbReference type="GO" id="GO:0003700">
    <property type="term" value="F:DNA-binding transcription factor activity"/>
    <property type="evidence" value="ECO:0007669"/>
    <property type="project" value="InterPro"/>
</dbReference>
<name>A0A369AVE7_9BACL</name>
<dbReference type="RefSeq" id="WP_181873283.1">
    <property type="nucleotide sequence ID" value="NZ_QPJW01000021.1"/>
</dbReference>
<sequence>MIRVLLVDDEPIVRIALRELIPWERFGCEIAGEASNGREALKRIQDESVDLVLVDMQMPLMNGIEFMKELRSLDVGGRIVALVLSAYSDYEYVREAFLYGACDYVIKNDLEESKVSPVIRNAVDLIRAKTTESERKEQEARSIRQKQQEQWLFQAVQSGGAGRSPAISVQGADDGQERFQTWWGDRVSFHYGVGCVLLDRMYGRPLGIQDQQSRFVMHTIRQVVEGYGLEIVMAPLSVLEYAVLVFVPVRLSGQAFRSLFTEIMHKALSHLQQYVNVNGAVGLADPSSNRQDWAGLYRQAMHLAQLRFFRGNGQVFFAEAMPISAAESHAHTGVWNIPRLIRDMEQGNAEWEQELNAGLKVMTEMRLLSVEAALQPYKALLWELSSLLRGQGLGWRQITEQDEPPVSRVEYMNSLAEINEYILTLARQVAQAVHPAFRAAETVPRLVDKVKQWIDLHYNEPLSLTGASEMAGISENYLSKVFAKEMGETFIEYVARKRIETAIQLMKSGMKLYEIGEKVGYPNQGHFTKVFKRVTGKTPLEYRENLR</sequence>
<dbReference type="EMBL" id="QPJW01000021">
    <property type="protein sequence ID" value="RCX13299.1"/>
    <property type="molecule type" value="Genomic_DNA"/>
</dbReference>
<dbReference type="CDD" id="cd17536">
    <property type="entry name" value="REC_YesN-like"/>
    <property type="match status" value="1"/>
</dbReference>
<dbReference type="PROSITE" id="PS00041">
    <property type="entry name" value="HTH_ARAC_FAMILY_1"/>
    <property type="match status" value="1"/>
</dbReference>
<gene>
    <name evidence="7" type="ORF">DFP94_12123</name>
</gene>
<dbReference type="Pfam" id="PF00072">
    <property type="entry name" value="Response_reg"/>
    <property type="match status" value="1"/>
</dbReference>
<evidence type="ECO:0000256" key="4">
    <source>
        <dbReference type="PROSITE-ProRule" id="PRU00169"/>
    </source>
</evidence>
<dbReference type="InterPro" id="IPR009057">
    <property type="entry name" value="Homeodomain-like_sf"/>
</dbReference>
<protein>
    <submittedName>
        <fullName evidence="7">Two-component system response regulator YesN</fullName>
    </submittedName>
</protein>
<keyword evidence="2" id="KW-0238">DNA-binding</keyword>
<evidence type="ECO:0000256" key="1">
    <source>
        <dbReference type="ARBA" id="ARBA00023015"/>
    </source>
</evidence>
<dbReference type="InterPro" id="IPR018062">
    <property type="entry name" value="HTH_AraC-typ_CS"/>
</dbReference>
<dbReference type="Pfam" id="PF12833">
    <property type="entry name" value="HTH_18"/>
    <property type="match status" value="1"/>
</dbReference>
<evidence type="ECO:0000256" key="2">
    <source>
        <dbReference type="ARBA" id="ARBA00023125"/>
    </source>
</evidence>
<evidence type="ECO:0000256" key="3">
    <source>
        <dbReference type="ARBA" id="ARBA00023163"/>
    </source>
</evidence>
<dbReference type="PROSITE" id="PS01124">
    <property type="entry name" value="HTH_ARAC_FAMILY_2"/>
    <property type="match status" value="1"/>
</dbReference>
<dbReference type="AlphaFoldDB" id="A0A369AVE7"/>
<keyword evidence="8" id="KW-1185">Reference proteome</keyword>
<dbReference type="Gene3D" id="3.40.50.2300">
    <property type="match status" value="1"/>
</dbReference>
<feature type="modified residue" description="4-aspartylphosphate" evidence="4">
    <location>
        <position position="55"/>
    </location>
</feature>
<keyword evidence="3" id="KW-0804">Transcription</keyword>
<dbReference type="InterPro" id="IPR020449">
    <property type="entry name" value="Tscrpt_reg_AraC-type_HTH"/>
</dbReference>
<evidence type="ECO:0000259" key="6">
    <source>
        <dbReference type="PROSITE" id="PS50110"/>
    </source>
</evidence>
<dbReference type="GO" id="GO:0043565">
    <property type="term" value="F:sequence-specific DNA binding"/>
    <property type="evidence" value="ECO:0007669"/>
    <property type="project" value="InterPro"/>
</dbReference>
<reference evidence="7 8" key="1">
    <citation type="submission" date="2018-07" db="EMBL/GenBank/DDBJ databases">
        <title>Genomic Encyclopedia of Type Strains, Phase III (KMG-III): the genomes of soil and plant-associated and newly described type strains.</title>
        <authorList>
            <person name="Whitman W."/>
        </authorList>
    </citation>
    <scope>NUCLEOTIDE SEQUENCE [LARGE SCALE GENOMIC DNA]</scope>
    <source>
        <strain evidence="7 8">CECT 8333</strain>
    </source>
</reference>
<feature type="domain" description="HTH araC/xylS-type" evidence="5">
    <location>
        <begin position="448"/>
        <end position="545"/>
    </location>
</feature>
<dbReference type="InterPro" id="IPR018060">
    <property type="entry name" value="HTH_AraC"/>
</dbReference>
<dbReference type="PRINTS" id="PR00032">
    <property type="entry name" value="HTHARAC"/>
</dbReference>
<accession>A0A369AVE7</accession>
<dbReference type="PANTHER" id="PTHR43280:SF28">
    <property type="entry name" value="HTH-TYPE TRANSCRIPTIONAL ACTIVATOR RHAS"/>
    <property type="match status" value="1"/>
</dbReference>
<keyword evidence="1" id="KW-0805">Transcription regulation</keyword>
<dbReference type="PANTHER" id="PTHR43280">
    <property type="entry name" value="ARAC-FAMILY TRANSCRIPTIONAL REGULATOR"/>
    <property type="match status" value="1"/>
</dbReference>
<organism evidence="7 8">
    <name type="scientific">Fontibacillus phaseoli</name>
    <dbReference type="NCBI Taxonomy" id="1416533"/>
    <lineage>
        <taxon>Bacteria</taxon>
        <taxon>Bacillati</taxon>
        <taxon>Bacillota</taxon>
        <taxon>Bacilli</taxon>
        <taxon>Bacillales</taxon>
        <taxon>Paenibacillaceae</taxon>
        <taxon>Fontibacillus</taxon>
    </lineage>
</organism>
<dbReference type="Proteomes" id="UP000253090">
    <property type="component" value="Unassembled WGS sequence"/>
</dbReference>
<evidence type="ECO:0000313" key="8">
    <source>
        <dbReference type="Proteomes" id="UP000253090"/>
    </source>
</evidence>
<dbReference type="Gene3D" id="1.10.10.60">
    <property type="entry name" value="Homeodomain-like"/>
    <property type="match status" value="2"/>
</dbReference>
<dbReference type="PROSITE" id="PS50110">
    <property type="entry name" value="RESPONSE_REGULATORY"/>
    <property type="match status" value="1"/>
</dbReference>
<evidence type="ECO:0000259" key="5">
    <source>
        <dbReference type="PROSITE" id="PS01124"/>
    </source>
</evidence>
<dbReference type="GO" id="GO:0000160">
    <property type="term" value="P:phosphorelay signal transduction system"/>
    <property type="evidence" value="ECO:0007669"/>
    <property type="project" value="InterPro"/>
</dbReference>